<dbReference type="GO" id="GO:0051213">
    <property type="term" value="F:dioxygenase activity"/>
    <property type="evidence" value="ECO:0007669"/>
    <property type="project" value="UniProtKB-KW"/>
</dbReference>
<evidence type="ECO:0000313" key="2">
    <source>
        <dbReference type="EMBL" id="SCM71276.1"/>
    </source>
</evidence>
<dbReference type="InterPro" id="IPR029068">
    <property type="entry name" value="Glyas_Bleomycin-R_OHBP_Dase"/>
</dbReference>
<dbReference type="SUPFAM" id="SSF54593">
    <property type="entry name" value="Glyoxalase/Bleomycin resistance protein/Dihydroxybiphenyl dioxygenase"/>
    <property type="match status" value="1"/>
</dbReference>
<dbReference type="PANTHER" id="PTHR36503">
    <property type="entry name" value="BLR2520 PROTEIN"/>
    <property type="match status" value="1"/>
</dbReference>
<dbReference type="AlphaFoldDB" id="A0A212L188"/>
<dbReference type="Pfam" id="PF00903">
    <property type="entry name" value="Glyoxalase"/>
    <property type="match status" value="1"/>
</dbReference>
<dbReference type="Gene3D" id="3.30.720.120">
    <property type="match status" value="1"/>
</dbReference>
<dbReference type="PANTHER" id="PTHR36503:SF1">
    <property type="entry name" value="BLR2520 PROTEIN"/>
    <property type="match status" value="1"/>
</dbReference>
<name>A0A212L188_9HYPH</name>
<dbReference type="EMBL" id="FMJD01000002">
    <property type="protein sequence ID" value="SCM71276.1"/>
    <property type="molecule type" value="Genomic_DNA"/>
</dbReference>
<dbReference type="PROSITE" id="PS51819">
    <property type="entry name" value="VOC"/>
    <property type="match status" value="1"/>
</dbReference>
<dbReference type="RefSeq" id="WP_288198927.1">
    <property type="nucleotide sequence ID" value="NZ_LT608334.1"/>
</dbReference>
<dbReference type="InterPro" id="IPR026275">
    <property type="entry name" value="Glyoxalase/dOase/EhpR"/>
</dbReference>
<dbReference type="InterPro" id="IPR037523">
    <property type="entry name" value="VOC_core"/>
</dbReference>
<keyword evidence="2" id="KW-0560">Oxidoreductase</keyword>
<feature type="domain" description="VOC" evidence="1">
    <location>
        <begin position="3"/>
        <end position="120"/>
    </location>
</feature>
<evidence type="ECO:0000259" key="1">
    <source>
        <dbReference type="PROSITE" id="PS51819"/>
    </source>
</evidence>
<dbReference type="Gene3D" id="3.30.720.110">
    <property type="match status" value="1"/>
</dbReference>
<dbReference type="PIRSF" id="PIRSF039020">
    <property type="entry name" value="EhpR"/>
    <property type="match status" value="1"/>
</dbReference>
<protein>
    <submittedName>
        <fullName evidence="2">Glyoxalase/bleomycin resistance protein/dioxygenase</fullName>
    </submittedName>
</protein>
<organism evidence="2">
    <name type="scientific">uncultured Pleomorphomonas sp</name>
    <dbReference type="NCBI Taxonomy" id="442121"/>
    <lineage>
        <taxon>Bacteria</taxon>
        <taxon>Pseudomonadati</taxon>
        <taxon>Pseudomonadota</taxon>
        <taxon>Alphaproteobacteria</taxon>
        <taxon>Hyphomicrobiales</taxon>
        <taxon>Pleomorphomonadaceae</taxon>
        <taxon>Pleomorphomonas</taxon>
        <taxon>environmental samples</taxon>
    </lineage>
</organism>
<keyword evidence="2" id="KW-0223">Dioxygenase</keyword>
<sequence length="126" mass="13997">MFRPNSLILYVDDVDRSTAFYKDILKTDPVETFQDFCVFALTDSFVVGLQSKHAIDPKPQQGVGGFELSFSNATTEEVDALWAEWKARGIEIVLAPTTLEFGYTFVAADPDGHRLRVCATDTTNIA</sequence>
<dbReference type="InterPro" id="IPR004360">
    <property type="entry name" value="Glyas_Fos-R_dOase_dom"/>
</dbReference>
<gene>
    <name evidence="2" type="ORF">KL86PLE_100083</name>
</gene>
<proteinExistence type="predicted"/>
<reference evidence="2" key="1">
    <citation type="submission" date="2016-08" db="EMBL/GenBank/DDBJ databases">
        <authorList>
            <person name="Seilhamer J.J."/>
        </authorList>
    </citation>
    <scope>NUCLEOTIDE SEQUENCE</scope>
    <source>
        <strain evidence="2">86</strain>
    </source>
</reference>
<accession>A0A212L188</accession>